<organism evidence="2 3">
    <name type="scientific">Levilactobacillus namurensis</name>
    <dbReference type="NCBI Taxonomy" id="380393"/>
    <lineage>
        <taxon>Bacteria</taxon>
        <taxon>Bacillati</taxon>
        <taxon>Bacillota</taxon>
        <taxon>Bacilli</taxon>
        <taxon>Lactobacillales</taxon>
        <taxon>Lactobacillaceae</taxon>
        <taxon>Levilactobacillus</taxon>
    </lineage>
</organism>
<feature type="domain" description="GIY-YIG" evidence="1">
    <location>
        <begin position="3"/>
        <end position="94"/>
    </location>
</feature>
<accession>A0AAW8W3R2</accession>
<dbReference type="AlphaFoldDB" id="A0AAW8W3R2"/>
<dbReference type="SUPFAM" id="SSF82771">
    <property type="entry name" value="GIY-YIG endonuclease"/>
    <property type="match status" value="1"/>
</dbReference>
<sequence>MEFFYYVYLFRIKATGKVIYVGSTRTVGERINEHRRSMREDDRAQPIHKYLHANHLELIKDVEIDIVDYAKSKQKGLELESYYYHKYEITAINVWDANKRDGNNSPRQRRLVSKDGKDFYNSQRDAAVKLGITRSAVAQMVKRGELIPQLIPDKYQNIETGERFASGYQVQHLYNLDSKTINKLNKNGEIIVNGMTIRKV</sequence>
<dbReference type="EMBL" id="JAVLAM010000001">
    <property type="protein sequence ID" value="MDT7014656.1"/>
    <property type="molecule type" value="Genomic_DNA"/>
</dbReference>
<reference evidence="2" key="1">
    <citation type="submission" date="2023-08" db="EMBL/GenBank/DDBJ databases">
        <authorList>
            <person name="Page C.A."/>
            <person name="Perez-Diaz I.M."/>
        </authorList>
    </citation>
    <scope>NUCLEOTIDE SEQUENCE</scope>
    <source>
        <strain evidence="2">3.8.38</strain>
    </source>
</reference>
<proteinExistence type="predicted"/>
<evidence type="ECO:0000313" key="2">
    <source>
        <dbReference type="EMBL" id="MDT7014656.1"/>
    </source>
</evidence>
<comment type="caution">
    <text evidence="2">The sequence shown here is derived from an EMBL/GenBank/DDBJ whole genome shotgun (WGS) entry which is preliminary data.</text>
</comment>
<evidence type="ECO:0000313" key="3">
    <source>
        <dbReference type="Proteomes" id="UP001254075"/>
    </source>
</evidence>
<dbReference type="Gene3D" id="3.40.1440.10">
    <property type="entry name" value="GIY-YIG endonuclease"/>
    <property type="match status" value="1"/>
</dbReference>
<protein>
    <submittedName>
        <fullName evidence="2">GIY-YIG nuclease family protein</fullName>
    </submittedName>
</protein>
<dbReference type="Proteomes" id="UP001254075">
    <property type="component" value="Unassembled WGS sequence"/>
</dbReference>
<gene>
    <name evidence="2" type="ORF">RI532_09580</name>
</gene>
<name>A0AAW8W3R2_9LACO</name>
<dbReference type="PROSITE" id="PS50164">
    <property type="entry name" value="GIY_YIG"/>
    <property type="match status" value="1"/>
</dbReference>
<dbReference type="InterPro" id="IPR000305">
    <property type="entry name" value="GIY-YIG_endonuc"/>
</dbReference>
<dbReference type="Pfam" id="PF01541">
    <property type="entry name" value="GIY-YIG"/>
    <property type="match status" value="1"/>
</dbReference>
<dbReference type="InterPro" id="IPR035901">
    <property type="entry name" value="GIY-YIG_endonuc_sf"/>
</dbReference>
<evidence type="ECO:0000259" key="1">
    <source>
        <dbReference type="PROSITE" id="PS50164"/>
    </source>
</evidence>